<dbReference type="Proteomes" id="UP000521017">
    <property type="component" value="Unassembled WGS sequence"/>
</dbReference>
<sequence length="181" mass="19912">MNRITSFSLAIALFFLSGLIKAQAQNSTLHVEISGAFTMKKDFNTDIIWRQLTAQTKIDTNATFGFFTGRSAAIPFYFSCVLVDIPSKKIGPGTFSVVEVKNDIPTSDTIKKGGFIAIKLNKRNVARQDEYISVPGTGNTIIILSVNGTVVNGSFNTFMQCTNDEKKIINVKGTFRIITKK</sequence>
<feature type="signal peptide" evidence="1">
    <location>
        <begin position="1"/>
        <end position="24"/>
    </location>
</feature>
<reference evidence="2 3" key="1">
    <citation type="submission" date="2020-08" db="EMBL/GenBank/DDBJ databases">
        <title>Genomic Encyclopedia of Type Strains, Phase IV (KMG-V): Genome sequencing to study the core and pangenomes of soil and plant-associated prokaryotes.</title>
        <authorList>
            <person name="Whitman W."/>
        </authorList>
    </citation>
    <scope>NUCLEOTIDE SEQUENCE [LARGE SCALE GENOMIC DNA]</scope>
    <source>
        <strain evidence="2 3">M2T3</strain>
    </source>
</reference>
<dbReference type="RefSeq" id="WP_184626352.1">
    <property type="nucleotide sequence ID" value="NZ_JACHCC010000008.1"/>
</dbReference>
<proteinExistence type="predicted"/>
<organism evidence="2 3">
    <name type="scientific">Pedobacter cryoconitis</name>
    <dbReference type="NCBI Taxonomy" id="188932"/>
    <lineage>
        <taxon>Bacteria</taxon>
        <taxon>Pseudomonadati</taxon>
        <taxon>Bacteroidota</taxon>
        <taxon>Sphingobacteriia</taxon>
        <taxon>Sphingobacteriales</taxon>
        <taxon>Sphingobacteriaceae</taxon>
        <taxon>Pedobacter</taxon>
    </lineage>
</organism>
<evidence type="ECO:0000313" key="3">
    <source>
        <dbReference type="Proteomes" id="UP000521017"/>
    </source>
</evidence>
<feature type="chain" id="PRO_5030653086" evidence="1">
    <location>
        <begin position="25"/>
        <end position="181"/>
    </location>
</feature>
<dbReference type="AlphaFoldDB" id="A0A7X0J4P7"/>
<dbReference type="EMBL" id="JACHCC010000008">
    <property type="protein sequence ID" value="MBB6501010.1"/>
    <property type="molecule type" value="Genomic_DNA"/>
</dbReference>
<protein>
    <submittedName>
        <fullName evidence="2">Uncharacterized protein</fullName>
    </submittedName>
</protein>
<comment type="caution">
    <text evidence="2">The sequence shown here is derived from an EMBL/GenBank/DDBJ whole genome shotgun (WGS) entry which is preliminary data.</text>
</comment>
<gene>
    <name evidence="2" type="ORF">HDF25_003173</name>
</gene>
<evidence type="ECO:0000256" key="1">
    <source>
        <dbReference type="SAM" id="SignalP"/>
    </source>
</evidence>
<accession>A0A7X0J4P7</accession>
<keyword evidence="1" id="KW-0732">Signal</keyword>
<evidence type="ECO:0000313" key="2">
    <source>
        <dbReference type="EMBL" id="MBB6501010.1"/>
    </source>
</evidence>
<name>A0A7X0J4P7_9SPHI</name>